<dbReference type="InterPro" id="IPR000504">
    <property type="entry name" value="RRM_dom"/>
</dbReference>
<feature type="compositionally biased region" description="Polar residues" evidence="3">
    <location>
        <begin position="44"/>
        <end position="60"/>
    </location>
</feature>
<evidence type="ECO:0000256" key="2">
    <source>
        <dbReference type="PROSITE-ProRule" id="PRU00176"/>
    </source>
</evidence>
<sequence length="698" mass="77613">MSQSRETAFNASSPHSSTGHADSYKNEGTPDTRLTAFSPEDGSARSSKYYSALTLTSSDPQPLRFPGKPLNTGLRPSLSQADKDPFTTSHPSDKREQRLSPLASDFQPLSLGSGGRVQPGTLALTRNDGHFDPNRALFSSPSNVASGNGVESTRYVIIASSSNQVVTPADANTLFSHLENLCGRFKGKRSIHSNGDKVYVRFTNLHDACTVHANARYGGHDWLVDFVRPEFWLLLNPGSSDDVATEGQVMLVVDFGRECTFSDVEMELYLYRLLVAEADIYRFVKQGNSSPALLRFLVEFYDVDEATAVITKYNGFAPPGEGFTLHLSPNKPGAGSSHPESAAEHPTSSIRRNSLSDIASTFHNMTLVNPSRSMGTLLGSGRPGLADMGMPLAPQAGMYPHALMYHNQPPAPSPYIFDSFPSHPSTPYHLPANLTTFAPLYQPASPGPAVPYQPGYSSPRTMGLIRADARRQNAQRVNRSPYFNAAGNHNHVEISRIRDGIDVRTTIMLRNIPNKVDQAMLKRIIDESSWGKYDFMYLRIDFANDCNVGYAFVNFVDPLDIIDFVEARDHQRWNCFKSDKVAEISYATIQGKDCLVQKFRNSSVMLEAPHYRPKLYFTTNGPRPELAGQEEPFPGPDNHSKMKRSCENAEHVGLFTPNAGQHFRDEQRRRRSQYDRGTRLAALEEYDYENNFNRFAGQ</sequence>
<dbReference type="EMBL" id="JANBVN010000117">
    <property type="protein sequence ID" value="KAJ9142882.1"/>
    <property type="molecule type" value="Genomic_DNA"/>
</dbReference>
<dbReference type="InterPro" id="IPR035979">
    <property type="entry name" value="RBD_domain_sf"/>
</dbReference>
<evidence type="ECO:0000256" key="3">
    <source>
        <dbReference type="SAM" id="MobiDB-lite"/>
    </source>
</evidence>
<evidence type="ECO:0000313" key="6">
    <source>
        <dbReference type="Proteomes" id="UP001174691"/>
    </source>
</evidence>
<dbReference type="CDD" id="cd12532">
    <property type="entry name" value="RRM3_MEI2_fungi"/>
    <property type="match status" value="1"/>
</dbReference>
<dbReference type="InterPro" id="IPR034862">
    <property type="entry name" value="Fungal_Mei2-like_RRM3"/>
</dbReference>
<evidence type="ECO:0000259" key="4">
    <source>
        <dbReference type="PROSITE" id="PS50102"/>
    </source>
</evidence>
<accession>A0AA38R9M0</accession>
<dbReference type="InterPro" id="IPR007201">
    <property type="entry name" value="Mei2-like_Rrm_C"/>
</dbReference>
<comment type="caution">
    <text evidence="5">The sequence shown here is derived from an EMBL/GenBank/DDBJ whole genome shotgun (WGS) entry which is preliminary data.</text>
</comment>
<dbReference type="Pfam" id="PF04059">
    <property type="entry name" value="RRM_2"/>
    <property type="match status" value="1"/>
</dbReference>
<protein>
    <submittedName>
        <fullName evidence="5">RNA recognition motif 2-domain-containing protein</fullName>
    </submittedName>
</protein>
<feature type="region of interest" description="Disordered" evidence="3">
    <location>
        <begin position="623"/>
        <end position="643"/>
    </location>
</feature>
<feature type="domain" description="RRM" evidence="4">
    <location>
        <begin position="505"/>
        <end position="589"/>
    </location>
</feature>
<organism evidence="5 6">
    <name type="scientific">Coniochaeta hoffmannii</name>
    <dbReference type="NCBI Taxonomy" id="91930"/>
    <lineage>
        <taxon>Eukaryota</taxon>
        <taxon>Fungi</taxon>
        <taxon>Dikarya</taxon>
        <taxon>Ascomycota</taxon>
        <taxon>Pezizomycotina</taxon>
        <taxon>Sordariomycetes</taxon>
        <taxon>Sordariomycetidae</taxon>
        <taxon>Coniochaetales</taxon>
        <taxon>Coniochaetaceae</taxon>
        <taxon>Coniochaeta</taxon>
    </lineage>
</organism>
<feature type="compositionally biased region" description="Basic and acidic residues" evidence="3">
    <location>
        <begin position="81"/>
        <end position="98"/>
    </location>
</feature>
<keyword evidence="1 2" id="KW-0694">RNA-binding</keyword>
<feature type="region of interest" description="Disordered" evidence="3">
    <location>
        <begin position="1"/>
        <end position="98"/>
    </location>
</feature>
<dbReference type="GO" id="GO:0003723">
    <property type="term" value="F:RNA binding"/>
    <property type="evidence" value="ECO:0007669"/>
    <property type="project" value="UniProtKB-UniRule"/>
</dbReference>
<feature type="compositionally biased region" description="Polar residues" evidence="3">
    <location>
        <begin position="1"/>
        <end position="20"/>
    </location>
</feature>
<evidence type="ECO:0000313" key="5">
    <source>
        <dbReference type="EMBL" id="KAJ9142882.1"/>
    </source>
</evidence>
<dbReference type="Proteomes" id="UP001174691">
    <property type="component" value="Unassembled WGS sequence"/>
</dbReference>
<keyword evidence="6" id="KW-1185">Reference proteome</keyword>
<feature type="compositionally biased region" description="Basic and acidic residues" evidence="3">
    <location>
        <begin position="662"/>
        <end position="676"/>
    </location>
</feature>
<evidence type="ECO:0000256" key="1">
    <source>
        <dbReference type="ARBA" id="ARBA00022884"/>
    </source>
</evidence>
<feature type="region of interest" description="Disordered" evidence="3">
    <location>
        <begin position="656"/>
        <end position="676"/>
    </location>
</feature>
<dbReference type="AlphaFoldDB" id="A0AA38R9M0"/>
<reference evidence="5" key="1">
    <citation type="submission" date="2022-07" db="EMBL/GenBank/DDBJ databases">
        <title>Fungi with potential for degradation of polypropylene.</title>
        <authorList>
            <person name="Gostincar C."/>
        </authorList>
    </citation>
    <scope>NUCLEOTIDE SEQUENCE</scope>
    <source>
        <strain evidence="5">EXF-13287</strain>
    </source>
</reference>
<dbReference type="SUPFAM" id="SSF54928">
    <property type="entry name" value="RNA-binding domain, RBD"/>
    <property type="match status" value="1"/>
</dbReference>
<dbReference type="PROSITE" id="PS50102">
    <property type="entry name" value="RRM"/>
    <property type="match status" value="1"/>
</dbReference>
<dbReference type="PANTHER" id="PTHR23189">
    <property type="entry name" value="RNA RECOGNITION MOTIF-CONTAINING"/>
    <property type="match status" value="1"/>
</dbReference>
<feature type="region of interest" description="Disordered" evidence="3">
    <location>
        <begin position="327"/>
        <end position="350"/>
    </location>
</feature>
<proteinExistence type="predicted"/>
<name>A0AA38R9M0_9PEZI</name>
<gene>
    <name evidence="5" type="ORF">NKR19_g7034</name>
</gene>